<dbReference type="PROSITE" id="PS00197">
    <property type="entry name" value="2FE2S_FER_1"/>
    <property type="match status" value="1"/>
</dbReference>
<dbReference type="InterPro" id="IPR001041">
    <property type="entry name" value="2Fe-2S_ferredoxin-type"/>
</dbReference>
<dbReference type="InterPro" id="IPR012675">
    <property type="entry name" value="Beta-grasp_dom_sf"/>
</dbReference>
<evidence type="ECO:0000256" key="2">
    <source>
        <dbReference type="ARBA" id="ARBA00022714"/>
    </source>
</evidence>
<evidence type="ECO:0008006" key="12">
    <source>
        <dbReference type="Google" id="ProtNLM"/>
    </source>
</evidence>
<dbReference type="InterPro" id="IPR050415">
    <property type="entry name" value="MRET"/>
</dbReference>
<dbReference type="PRINTS" id="PR00409">
    <property type="entry name" value="PHDIOXRDTASE"/>
</dbReference>
<dbReference type="Gene3D" id="3.10.20.30">
    <property type="match status" value="1"/>
</dbReference>
<dbReference type="Proteomes" id="UP000216857">
    <property type="component" value="Unassembled WGS sequence"/>
</dbReference>
<dbReference type="InterPro" id="IPR001433">
    <property type="entry name" value="OxRdtase_FAD/NAD-bd"/>
</dbReference>
<gene>
    <name evidence="10" type="ORF">CAL26_22525</name>
</gene>
<dbReference type="GO" id="GO:0051537">
    <property type="term" value="F:2 iron, 2 sulfur cluster binding"/>
    <property type="evidence" value="ECO:0007669"/>
    <property type="project" value="UniProtKB-KW"/>
</dbReference>
<dbReference type="CDD" id="cd00207">
    <property type="entry name" value="fer2"/>
    <property type="match status" value="1"/>
</dbReference>
<protein>
    <recommendedName>
        <fullName evidence="12">Oxidoreductase</fullName>
    </recommendedName>
</protein>
<feature type="domain" description="FAD-binding FR-type" evidence="9">
    <location>
        <begin position="41"/>
        <end position="143"/>
    </location>
</feature>
<dbReference type="InterPro" id="IPR036010">
    <property type="entry name" value="2Fe-2S_ferredoxin-like_sf"/>
</dbReference>
<dbReference type="SUPFAM" id="SSF52343">
    <property type="entry name" value="Ferredoxin reductase-like, C-terminal NADP-linked domain"/>
    <property type="match status" value="1"/>
</dbReference>
<evidence type="ECO:0000256" key="4">
    <source>
        <dbReference type="ARBA" id="ARBA00023002"/>
    </source>
</evidence>
<dbReference type="SUPFAM" id="SSF54292">
    <property type="entry name" value="2Fe-2S ferredoxin-like"/>
    <property type="match status" value="1"/>
</dbReference>
<dbReference type="InterPro" id="IPR017938">
    <property type="entry name" value="Riboflavin_synthase-like_b-brl"/>
</dbReference>
<evidence type="ECO:0000313" key="10">
    <source>
        <dbReference type="EMBL" id="OZI20310.1"/>
    </source>
</evidence>
<keyword evidence="3" id="KW-0479">Metal-binding</keyword>
<dbReference type="GO" id="GO:0016491">
    <property type="term" value="F:oxidoreductase activity"/>
    <property type="evidence" value="ECO:0007669"/>
    <property type="project" value="UniProtKB-KW"/>
</dbReference>
<organism evidence="10 11">
    <name type="scientific">Bordetella genomosp. 9</name>
    <dbReference type="NCBI Taxonomy" id="1416803"/>
    <lineage>
        <taxon>Bacteria</taxon>
        <taxon>Pseudomonadati</taxon>
        <taxon>Pseudomonadota</taxon>
        <taxon>Betaproteobacteria</taxon>
        <taxon>Burkholderiales</taxon>
        <taxon>Alcaligenaceae</taxon>
        <taxon>Bordetella</taxon>
    </lineage>
</organism>
<evidence type="ECO:0000256" key="7">
    <source>
        <dbReference type="SAM" id="MobiDB-lite"/>
    </source>
</evidence>
<dbReference type="PROSITE" id="PS51384">
    <property type="entry name" value="FAD_FR"/>
    <property type="match status" value="1"/>
</dbReference>
<dbReference type="EMBL" id="NEVJ01000003">
    <property type="protein sequence ID" value="OZI20310.1"/>
    <property type="molecule type" value="Genomic_DNA"/>
</dbReference>
<dbReference type="Pfam" id="PF00175">
    <property type="entry name" value="NAD_binding_1"/>
    <property type="match status" value="1"/>
</dbReference>
<evidence type="ECO:0000259" key="9">
    <source>
        <dbReference type="PROSITE" id="PS51384"/>
    </source>
</evidence>
<keyword evidence="11" id="KW-1185">Reference proteome</keyword>
<keyword evidence="2" id="KW-0001">2Fe-2S</keyword>
<dbReference type="GO" id="GO:0046872">
    <property type="term" value="F:metal ion binding"/>
    <property type="evidence" value="ECO:0007669"/>
    <property type="project" value="UniProtKB-KW"/>
</dbReference>
<dbReference type="AlphaFoldDB" id="A0A261R6U7"/>
<comment type="caution">
    <text evidence="10">The sequence shown here is derived from an EMBL/GenBank/DDBJ whole genome shotgun (WGS) entry which is preliminary data.</text>
</comment>
<dbReference type="Gene3D" id="2.40.30.10">
    <property type="entry name" value="Translation factors"/>
    <property type="match status" value="1"/>
</dbReference>
<evidence type="ECO:0000256" key="3">
    <source>
        <dbReference type="ARBA" id="ARBA00022723"/>
    </source>
</evidence>
<dbReference type="PANTHER" id="PTHR47354">
    <property type="entry name" value="NADH OXIDOREDUCTASE HCR"/>
    <property type="match status" value="1"/>
</dbReference>
<evidence type="ECO:0000256" key="5">
    <source>
        <dbReference type="ARBA" id="ARBA00023004"/>
    </source>
</evidence>
<evidence type="ECO:0000256" key="6">
    <source>
        <dbReference type="ARBA" id="ARBA00023014"/>
    </source>
</evidence>
<dbReference type="Gene3D" id="3.40.50.80">
    <property type="entry name" value="Nucleotide-binding domain of ferredoxin-NADP reductase (FNR) module"/>
    <property type="match status" value="1"/>
</dbReference>
<evidence type="ECO:0000256" key="1">
    <source>
        <dbReference type="ARBA" id="ARBA00022630"/>
    </source>
</evidence>
<dbReference type="CDD" id="cd06185">
    <property type="entry name" value="PDR_like"/>
    <property type="match status" value="1"/>
</dbReference>
<dbReference type="Pfam" id="PF00111">
    <property type="entry name" value="Fer2"/>
    <property type="match status" value="1"/>
</dbReference>
<evidence type="ECO:0000313" key="11">
    <source>
        <dbReference type="Proteomes" id="UP000216857"/>
    </source>
</evidence>
<feature type="domain" description="2Fe-2S ferredoxin-type" evidence="8">
    <location>
        <begin position="268"/>
        <end position="355"/>
    </location>
</feature>
<sequence>MNKPTDPPMDSQAAPGMDTRTDPRTKPLAAAEAGQRAQDEGGWLDVVVRGVRREPGDVLLIELGAPDGQALPPYAAGAHVAVECGPGVARHYSLCGPLHDARRYRLGVKIMAGGRGGSAWIGHNAQEGARLRISTPRNNFPLALGQPGYLFLSGGIGLTPILAMLDVLRTHGQSARLVHMCRAPEDIAFGPELEACARFHDVHIHCDSAAGGFYDLRAELDRAAPDTAVYCCGPTPMMNFVRAHAEAQSATDRFHFEFFAGEVAAADTPFVVELGRSGRRVPVSAGQTMLAALRASGLVLESGCESGACGACVLDVVSGTPEHRDVYLTAAERASNQLVVPCVSRCQTEKLVLDL</sequence>
<reference evidence="10" key="1">
    <citation type="submission" date="2017-05" db="EMBL/GenBank/DDBJ databases">
        <title>Complete and WGS of Bordetella genogroups.</title>
        <authorList>
            <person name="Spilker T."/>
            <person name="Lipuma J."/>
        </authorList>
    </citation>
    <scope>NUCLEOTIDE SEQUENCE</scope>
    <source>
        <strain evidence="10">AU21707</strain>
    </source>
</reference>
<name>A0A261R6U7_9BORD</name>
<dbReference type="InterPro" id="IPR006058">
    <property type="entry name" value="2Fe2S_fd_BS"/>
</dbReference>
<keyword evidence="6" id="KW-0411">Iron-sulfur</keyword>
<keyword evidence="5" id="KW-0408">Iron</keyword>
<dbReference type="PROSITE" id="PS51085">
    <property type="entry name" value="2FE2S_FER_2"/>
    <property type="match status" value="1"/>
</dbReference>
<proteinExistence type="predicted"/>
<dbReference type="PANTHER" id="PTHR47354:SF1">
    <property type="entry name" value="CARNITINE MONOOXYGENASE REDUCTASE SUBUNIT"/>
    <property type="match status" value="1"/>
</dbReference>
<accession>A0A261R6U7</accession>
<keyword evidence="1" id="KW-0285">Flavoprotein</keyword>
<keyword evidence="4" id="KW-0560">Oxidoreductase</keyword>
<dbReference type="InterPro" id="IPR039261">
    <property type="entry name" value="FNR_nucleotide-bd"/>
</dbReference>
<feature type="region of interest" description="Disordered" evidence="7">
    <location>
        <begin position="1"/>
        <end position="37"/>
    </location>
</feature>
<dbReference type="InterPro" id="IPR017927">
    <property type="entry name" value="FAD-bd_FR_type"/>
</dbReference>
<dbReference type="SUPFAM" id="SSF63380">
    <property type="entry name" value="Riboflavin synthase domain-like"/>
    <property type="match status" value="1"/>
</dbReference>
<evidence type="ECO:0000259" key="8">
    <source>
        <dbReference type="PROSITE" id="PS51085"/>
    </source>
</evidence>